<proteinExistence type="predicted"/>
<evidence type="ECO:0000256" key="1">
    <source>
        <dbReference type="SAM" id="MobiDB-lite"/>
    </source>
</evidence>
<keyword evidence="3" id="KW-1185">Reference proteome</keyword>
<dbReference type="EMBL" id="JAWDGP010004927">
    <property type="protein sequence ID" value="KAK3761176.1"/>
    <property type="molecule type" value="Genomic_DNA"/>
</dbReference>
<gene>
    <name evidence="2" type="ORF">RRG08_022577</name>
</gene>
<dbReference type="Proteomes" id="UP001283361">
    <property type="component" value="Unassembled WGS sequence"/>
</dbReference>
<feature type="region of interest" description="Disordered" evidence="1">
    <location>
        <begin position="1"/>
        <end position="29"/>
    </location>
</feature>
<evidence type="ECO:0000313" key="3">
    <source>
        <dbReference type="Proteomes" id="UP001283361"/>
    </source>
</evidence>
<name>A0AAE1D8G1_9GAST</name>
<evidence type="ECO:0000313" key="2">
    <source>
        <dbReference type="EMBL" id="KAK3761176.1"/>
    </source>
</evidence>
<comment type="caution">
    <text evidence="2">The sequence shown here is derived from an EMBL/GenBank/DDBJ whole genome shotgun (WGS) entry which is preliminary data.</text>
</comment>
<sequence>MVQDKANKMTALNSSKTENEGSNIRRIKGIKQNSTGQLPGLRKLLPPELGRIEGNYAGVTGLIGAIILPDHTLARYSHVSSTECGYSFVSAGRYPKDALVVGTSERLCVEVPIISDRWSSLPNLSLL</sequence>
<dbReference type="AlphaFoldDB" id="A0AAE1D8G1"/>
<accession>A0AAE1D8G1</accession>
<protein>
    <submittedName>
        <fullName evidence="2">Uncharacterized protein</fullName>
    </submittedName>
</protein>
<feature type="compositionally biased region" description="Polar residues" evidence="1">
    <location>
        <begin position="10"/>
        <end position="22"/>
    </location>
</feature>
<organism evidence="2 3">
    <name type="scientific">Elysia crispata</name>
    <name type="common">lettuce slug</name>
    <dbReference type="NCBI Taxonomy" id="231223"/>
    <lineage>
        <taxon>Eukaryota</taxon>
        <taxon>Metazoa</taxon>
        <taxon>Spiralia</taxon>
        <taxon>Lophotrochozoa</taxon>
        <taxon>Mollusca</taxon>
        <taxon>Gastropoda</taxon>
        <taxon>Heterobranchia</taxon>
        <taxon>Euthyneura</taxon>
        <taxon>Panpulmonata</taxon>
        <taxon>Sacoglossa</taxon>
        <taxon>Placobranchoidea</taxon>
        <taxon>Plakobranchidae</taxon>
        <taxon>Elysia</taxon>
    </lineage>
</organism>
<reference evidence="2" key="1">
    <citation type="journal article" date="2023" name="G3 (Bethesda)">
        <title>A reference genome for the long-term kleptoplast-retaining sea slug Elysia crispata morphotype clarki.</title>
        <authorList>
            <person name="Eastman K.E."/>
            <person name="Pendleton A.L."/>
            <person name="Shaikh M.A."/>
            <person name="Suttiyut T."/>
            <person name="Ogas R."/>
            <person name="Tomko P."/>
            <person name="Gavelis G."/>
            <person name="Widhalm J.R."/>
            <person name="Wisecaver J.H."/>
        </authorList>
    </citation>
    <scope>NUCLEOTIDE SEQUENCE</scope>
    <source>
        <strain evidence="2">ECLA1</strain>
    </source>
</reference>